<dbReference type="Pfam" id="PF08707">
    <property type="entry name" value="PriCT_2"/>
    <property type="match status" value="1"/>
</dbReference>
<dbReference type="AlphaFoldDB" id="A0A1U6GY01"/>
<dbReference type="SMART" id="SM00943">
    <property type="entry name" value="Prim-Pol"/>
    <property type="match status" value="1"/>
</dbReference>
<sequence length="781" mass="88214">MKTEFDQIQPFVAAGFSLHWLHPKQKRPIGDGWSQRAVASLADLKASYRNDNNIGVRLGEFSKVAGGFLHVLDVDIRRAGDASSAWETLRELFPDVDFARLPTVQSGSGGESRHIYFVTDKPFQSRKLATSGLKFQDDSGGHWTWEIELFGTGKQVAMPPSIHPCGKPYRWVIPFDFDGFDSDPVIPSTMVEVAGAKEDLSEPYEDDGDDGRVTDSDDEIRAWLRKLGDKRWDYDHWKTIGMALHHQYRAGERGLEIWDEISREKPKYKKGEPRRKWRTFGRNNRRRPVGFKTIVGWAAEDFQESQTAALLRQIENTDEFDDLDEIVTGDFDELLQSADDDLSCFDTPPATDPIIERLNRKHAVVAHNGRTLITTLQDDDSISFGTMADLNTLYANVRRKIPGGKVERSEPISAYWVRHKDRATYQRLAFDPGSSRKGTLNLWRGWNVEPDPSSSCRLFLDHVRKVVCRGNSDHTAYVLGWLAHLIQHPAEKPGVALVLRGGKGAGKDTVAEYMAAVIGRQHVPTVSHENHITGNFNKRLEAALLLHVQEGSWAGDKKAEGVLKYLVTSDFVEIERKGIDSFTLPSFLRLFISSNAEWAVPASADERRWAVFNVSDARCGDAEYFKALRAEMKGKGPAALLAWLQAYDLSDFNVRKAPDTEGLLDQKLASLRNVEAWWHEVLSAGDLPGYLGDPADWQREPVRISCDVLRGNYATWMKSRRFDGEAANDRHFGRRLRAICGTIEQVRPGGSPRPPRQYVLQTLEDCRHEFSEWIGGPVDWT</sequence>
<organism evidence="2 3">
    <name type="scientific">Novosphingobium mathurense</name>
    <dbReference type="NCBI Taxonomy" id="428990"/>
    <lineage>
        <taxon>Bacteria</taxon>
        <taxon>Pseudomonadati</taxon>
        <taxon>Pseudomonadota</taxon>
        <taxon>Alphaproteobacteria</taxon>
        <taxon>Sphingomonadales</taxon>
        <taxon>Sphingomonadaceae</taxon>
        <taxon>Novosphingobium</taxon>
    </lineage>
</organism>
<dbReference type="Pfam" id="PF19263">
    <property type="entry name" value="DUF5906"/>
    <property type="match status" value="1"/>
</dbReference>
<evidence type="ECO:0000313" key="2">
    <source>
        <dbReference type="EMBL" id="SLJ88368.1"/>
    </source>
</evidence>
<keyword evidence="3" id="KW-1185">Reference proteome</keyword>
<feature type="domain" description="DNA primase/polymerase bifunctional N-terminal" evidence="1">
    <location>
        <begin position="8"/>
        <end position="200"/>
    </location>
</feature>
<evidence type="ECO:0000313" key="3">
    <source>
        <dbReference type="Proteomes" id="UP000190989"/>
    </source>
</evidence>
<accession>A0A1U6GY01</accession>
<evidence type="ECO:0000259" key="1">
    <source>
        <dbReference type="SMART" id="SM00943"/>
    </source>
</evidence>
<protein>
    <submittedName>
        <fullName evidence="2">Primase C terminal 2 (PriCT-2)</fullName>
    </submittedName>
</protein>
<dbReference type="Proteomes" id="UP000190989">
    <property type="component" value="Unassembled WGS sequence"/>
</dbReference>
<dbReference type="InterPro" id="IPR014819">
    <property type="entry name" value="PriCT_2"/>
</dbReference>
<dbReference type="RefSeq" id="WP_079729513.1">
    <property type="nucleotide sequence ID" value="NZ_FVZE01000001.1"/>
</dbReference>
<proteinExistence type="predicted"/>
<dbReference type="Gene3D" id="3.40.50.300">
    <property type="entry name" value="P-loop containing nucleotide triphosphate hydrolases"/>
    <property type="match status" value="1"/>
</dbReference>
<dbReference type="GO" id="GO:0016817">
    <property type="term" value="F:hydrolase activity, acting on acid anhydrides"/>
    <property type="evidence" value="ECO:0007669"/>
    <property type="project" value="InterPro"/>
</dbReference>
<gene>
    <name evidence="2" type="ORF">SAMN06295987_101797</name>
</gene>
<dbReference type="InterPro" id="IPR015330">
    <property type="entry name" value="DNA_primase/pol_bifunc_N"/>
</dbReference>
<dbReference type="InterPro" id="IPR027417">
    <property type="entry name" value="P-loop_NTPase"/>
</dbReference>
<dbReference type="EMBL" id="FVZE01000001">
    <property type="protein sequence ID" value="SLJ88368.1"/>
    <property type="molecule type" value="Genomic_DNA"/>
</dbReference>
<name>A0A1U6GY01_9SPHN</name>
<dbReference type="Pfam" id="PF09250">
    <property type="entry name" value="Prim-Pol"/>
    <property type="match status" value="1"/>
</dbReference>
<dbReference type="InterPro" id="IPR045455">
    <property type="entry name" value="NrS-1_pol-like_helicase"/>
</dbReference>
<reference evidence="3" key="1">
    <citation type="submission" date="2017-02" db="EMBL/GenBank/DDBJ databases">
        <authorList>
            <person name="Varghese N."/>
            <person name="Submissions S."/>
        </authorList>
    </citation>
    <scope>NUCLEOTIDE SEQUENCE [LARGE SCALE GENOMIC DNA]</scope>
    <source>
        <strain evidence="3">SM117</strain>
    </source>
</reference>
<dbReference type="SUPFAM" id="SSF56747">
    <property type="entry name" value="Prim-pol domain"/>
    <property type="match status" value="1"/>
</dbReference>